<sequence>MCTVAVSIDPDADFPLILAGVRDEFVDRPWLPPAEHWPGLLGGRDLQAGGTWLAVDPAAGRAAALLNGHGVLAPADARRSRGELPLLAAAQGRLPDLDPRRYDPFHLVVADPAGARLWHWDGVELGREELPPGTHMIVNSGWEQGEENERVAFFRPLFAKAARPRSAGGSAAGGGWGEWGEWAFLATGAGLATGDPRAMIVRHALPDGRVFASLSVTLVALAPGEVRYDFTAEPRDPASFRRVLPE</sequence>
<dbReference type="Proteomes" id="UP000634476">
    <property type="component" value="Unassembled WGS sequence"/>
</dbReference>
<reference evidence="1" key="1">
    <citation type="submission" date="2021-01" db="EMBL/GenBank/DDBJ databases">
        <title>Whole genome shotgun sequence of Planobispora takensis NBRC 109077.</title>
        <authorList>
            <person name="Komaki H."/>
            <person name="Tamura T."/>
        </authorList>
    </citation>
    <scope>NUCLEOTIDE SEQUENCE</scope>
    <source>
        <strain evidence="1">NBRC 109077</strain>
    </source>
</reference>
<comment type="caution">
    <text evidence="1">The sequence shown here is derived from an EMBL/GenBank/DDBJ whole genome shotgun (WGS) entry which is preliminary data.</text>
</comment>
<dbReference type="PANTHER" id="PTHR17985:SF8">
    <property type="entry name" value="TRANSPORT AND GOLGI ORGANIZATION PROTEIN 2 HOMOLOG"/>
    <property type="match status" value="1"/>
</dbReference>
<dbReference type="AlphaFoldDB" id="A0A8J3ST16"/>
<dbReference type="PANTHER" id="PTHR17985">
    <property type="entry name" value="SER/THR-RICH PROTEIN T10 IN DGCR REGION"/>
    <property type="match status" value="1"/>
</dbReference>
<evidence type="ECO:0000313" key="2">
    <source>
        <dbReference type="Proteomes" id="UP000634476"/>
    </source>
</evidence>
<dbReference type="RefSeq" id="WP_203874433.1">
    <property type="nucleotide sequence ID" value="NZ_BOOK01000013.1"/>
</dbReference>
<accession>A0A8J3ST16</accession>
<protein>
    <recommendedName>
        <fullName evidence="3">NRDE family protein</fullName>
    </recommendedName>
</protein>
<evidence type="ECO:0000313" key="1">
    <source>
        <dbReference type="EMBL" id="GII00002.1"/>
    </source>
</evidence>
<dbReference type="Pfam" id="PF05742">
    <property type="entry name" value="TANGO2"/>
    <property type="match status" value="1"/>
</dbReference>
<organism evidence="1 2">
    <name type="scientific">Planobispora takensis</name>
    <dbReference type="NCBI Taxonomy" id="1367882"/>
    <lineage>
        <taxon>Bacteria</taxon>
        <taxon>Bacillati</taxon>
        <taxon>Actinomycetota</taxon>
        <taxon>Actinomycetes</taxon>
        <taxon>Streptosporangiales</taxon>
        <taxon>Streptosporangiaceae</taxon>
        <taxon>Planobispora</taxon>
    </lineage>
</organism>
<proteinExistence type="predicted"/>
<gene>
    <name evidence="1" type="ORF">Pta02_20100</name>
</gene>
<evidence type="ECO:0008006" key="3">
    <source>
        <dbReference type="Google" id="ProtNLM"/>
    </source>
</evidence>
<name>A0A8J3ST16_9ACTN</name>
<keyword evidence="2" id="KW-1185">Reference proteome</keyword>
<dbReference type="EMBL" id="BOOK01000013">
    <property type="protein sequence ID" value="GII00002.1"/>
    <property type="molecule type" value="Genomic_DNA"/>
</dbReference>
<dbReference type="InterPro" id="IPR008551">
    <property type="entry name" value="TANGO2"/>
</dbReference>